<feature type="transmembrane region" description="Helical" evidence="1">
    <location>
        <begin position="133"/>
        <end position="151"/>
    </location>
</feature>
<feature type="transmembrane region" description="Helical" evidence="1">
    <location>
        <begin position="265"/>
        <end position="284"/>
    </location>
</feature>
<reference evidence="2" key="4">
    <citation type="submission" date="2022-09" db="EMBL/GenBank/DDBJ databases">
        <title>Rouxiella aceris sp. nov., isolated from tree sap and emended description of the genus Rhouxiella.</title>
        <authorList>
            <person name="Kim I.S."/>
        </authorList>
    </citation>
    <scope>NUCLEOTIDE SEQUENCE</scope>
    <source>
        <strain evidence="2">SAP-2</strain>
    </source>
</reference>
<proteinExistence type="predicted"/>
<feature type="transmembrane region" description="Helical" evidence="1">
    <location>
        <begin position="296"/>
        <end position="321"/>
    </location>
</feature>
<dbReference type="AlphaFoldDB" id="A0AA40X2I2"/>
<comment type="caution">
    <text evidence="2">The sequence shown here is derived from an EMBL/GenBank/DDBJ whole genome shotgun (WGS) entry which is preliminary data.</text>
</comment>
<dbReference type="EMBL" id="JADMKS010000004">
    <property type="protein sequence ID" value="MBF6637466.1"/>
    <property type="molecule type" value="Genomic_DNA"/>
</dbReference>
<accession>A0AA40X2I2</accession>
<feature type="transmembrane region" description="Helical" evidence="1">
    <location>
        <begin position="17"/>
        <end position="37"/>
    </location>
</feature>
<keyword evidence="4" id="KW-1185">Reference proteome</keyword>
<feature type="transmembrane region" description="Helical" evidence="1">
    <location>
        <begin position="163"/>
        <end position="191"/>
    </location>
</feature>
<keyword evidence="1" id="KW-0472">Membrane</keyword>
<feature type="transmembrane region" description="Helical" evidence="1">
    <location>
        <begin position="359"/>
        <end position="380"/>
    </location>
</feature>
<dbReference type="EMBL" id="MRWD01000011">
    <property type="protein sequence ID" value="ORJ22097.1"/>
    <property type="molecule type" value="Genomic_DNA"/>
</dbReference>
<protein>
    <submittedName>
        <fullName evidence="2">Glucosyltransferase domain-containing protein</fullName>
    </submittedName>
</protein>
<feature type="transmembrane region" description="Helical" evidence="1">
    <location>
        <begin position="203"/>
        <end position="222"/>
    </location>
</feature>
<reference evidence="3 4" key="2">
    <citation type="journal article" date="2017" name="Int. J. Syst. Evol. Microbiol.">
        <title>Rouxiella badensis sp. nov. and Rouxiella silvae sp. nov. isolated from peat bog soil in Germany and emendation of the genus description.</title>
        <authorList>
            <person name="Le Fleche-Mateos A."/>
            <person name="Kugler J.H."/>
            <person name="Hansen S.H."/>
            <person name="Syldatk C."/>
            <person name="Hausmann R."/>
            <person name="Lomprez F."/>
            <person name="Vandenbogaert M."/>
            <person name="Manuguerra J.C."/>
            <person name="Grimont P.A."/>
        </authorList>
    </citation>
    <scope>NUCLEOTIDE SEQUENCE [LARGE SCALE GENOMIC DNA]</scope>
    <source>
        <strain evidence="3 4">213</strain>
    </source>
</reference>
<feature type="transmembrane region" description="Helical" evidence="1">
    <location>
        <begin position="327"/>
        <end position="347"/>
    </location>
</feature>
<keyword evidence="1" id="KW-0812">Transmembrane</keyword>
<dbReference type="Pfam" id="PF14264">
    <property type="entry name" value="Glucos_trans_II"/>
    <property type="match status" value="1"/>
</dbReference>
<evidence type="ECO:0000313" key="4">
    <source>
        <dbReference type="Proteomes" id="UP000192722"/>
    </source>
</evidence>
<gene>
    <name evidence="3" type="ORF">BS639_06450</name>
    <name evidence="2" type="ORF">ITX54_12430</name>
</gene>
<dbReference type="Proteomes" id="UP000192722">
    <property type="component" value="Unassembled WGS sequence"/>
</dbReference>
<keyword evidence="1" id="KW-1133">Transmembrane helix</keyword>
<evidence type="ECO:0000313" key="2">
    <source>
        <dbReference type="EMBL" id="MBF6637466.1"/>
    </source>
</evidence>
<evidence type="ECO:0000313" key="5">
    <source>
        <dbReference type="Proteomes" id="UP000705283"/>
    </source>
</evidence>
<reference evidence="3" key="1">
    <citation type="submission" date="2016-12" db="EMBL/GenBank/DDBJ databases">
        <authorList>
            <person name="Le Fleche-Mateos A."/>
        </authorList>
    </citation>
    <scope>NUCLEOTIDE SEQUENCE</scope>
    <source>
        <strain evidence="3">213</strain>
    </source>
</reference>
<evidence type="ECO:0000313" key="3">
    <source>
        <dbReference type="EMBL" id="ORJ22097.1"/>
    </source>
</evidence>
<dbReference type="RefSeq" id="WP_084982595.1">
    <property type="nucleotide sequence ID" value="NZ_CBCSCF010000001.1"/>
</dbReference>
<dbReference type="InterPro" id="IPR025686">
    <property type="entry name" value="Glucos_trans_II"/>
</dbReference>
<organism evidence="2 5">
    <name type="scientific">Rouxiella silvae</name>
    <dbReference type="NCBI Taxonomy" id="1646373"/>
    <lineage>
        <taxon>Bacteria</taxon>
        <taxon>Pseudomonadati</taxon>
        <taxon>Pseudomonadota</taxon>
        <taxon>Gammaproteobacteria</taxon>
        <taxon>Enterobacterales</taxon>
        <taxon>Yersiniaceae</taxon>
        <taxon>Rouxiella</taxon>
    </lineage>
</organism>
<name>A0AA40X2I2_9GAMM</name>
<feature type="transmembrane region" description="Helical" evidence="1">
    <location>
        <begin position="77"/>
        <end position="97"/>
    </location>
</feature>
<sequence>MHTSQPIIKLVSRNRKILLTFLVGILVTLPLLTHKVYYQDDYYRIMGGSGSYWLSNGRPITWLLNELLRFSSIINDVSPLPLLLGLGSLAVASVIYVEKLELPLKGYWPLVPAQFMTLNPFLAQSMLFSYDSMTMLLAVALAMIASLSLSLSRIKHLLLTTALLLITMMTYQTGLNIYIGCVVIMTVSLWSRQQNSLKFLSDKFFACVAAVLVYKFVIVNLLPTDEYSLQHSKIVALGPDMLPILSRNIVQFFDLYMSAFPGLRVLLIVLPLATLFVGLLRLFLTTLRRPIITARFRVASGLLLLAAPVVVIATVSGLSTILASPVFVPRVIIASSCLFLFCFYVSIKAFPSVSHLTAGLYCVPLLYFMVMMISCFNTAVNTQNYTINVIQQIKADLSHISQDEATSLAFIGQLGPSPDVQPSLRAFPLIGIIQLPMLVESYSWGYYPLFWGQNIRMAFSNTTPEMKAFKPERYLAQSCDYRLFIYQKTAVFDLRDGCPPASDGRR</sequence>
<reference evidence="2" key="3">
    <citation type="submission" date="2020-11" db="EMBL/GenBank/DDBJ databases">
        <authorList>
            <person name="Lee S.D."/>
        </authorList>
    </citation>
    <scope>NUCLEOTIDE SEQUENCE</scope>
    <source>
        <strain evidence="2">SAP-2</strain>
    </source>
</reference>
<evidence type="ECO:0000256" key="1">
    <source>
        <dbReference type="SAM" id="Phobius"/>
    </source>
</evidence>
<dbReference type="Proteomes" id="UP000705283">
    <property type="component" value="Unassembled WGS sequence"/>
</dbReference>